<evidence type="ECO:0000256" key="2">
    <source>
        <dbReference type="ARBA" id="ARBA00022801"/>
    </source>
</evidence>
<evidence type="ECO:0000256" key="1">
    <source>
        <dbReference type="ARBA" id="ARBA00010088"/>
    </source>
</evidence>
<organism evidence="5 6">
    <name type="scientific">Curvularia kusanoi</name>
    <name type="common">Cochliobolus kusanoi</name>
    <dbReference type="NCBI Taxonomy" id="90978"/>
    <lineage>
        <taxon>Eukaryota</taxon>
        <taxon>Fungi</taxon>
        <taxon>Dikarya</taxon>
        <taxon>Ascomycota</taxon>
        <taxon>Pezizomycotina</taxon>
        <taxon>Dothideomycetes</taxon>
        <taxon>Pleosporomycetidae</taxon>
        <taxon>Pleosporales</taxon>
        <taxon>Pleosporineae</taxon>
        <taxon>Pleosporaceae</taxon>
        <taxon>Curvularia</taxon>
    </lineage>
</organism>
<dbReference type="GO" id="GO:0004301">
    <property type="term" value="F:epoxide hydrolase activity"/>
    <property type="evidence" value="ECO:0007669"/>
    <property type="project" value="TreeGrafter"/>
</dbReference>
<evidence type="ECO:0000313" key="6">
    <source>
        <dbReference type="Proteomes" id="UP000801428"/>
    </source>
</evidence>
<accession>A0A9P4T8F7</accession>
<evidence type="ECO:0000259" key="4">
    <source>
        <dbReference type="Pfam" id="PF06441"/>
    </source>
</evidence>
<reference evidence="5" key="1">
    <citation type="submission" date="2019-04" db="EMBL/GenBank/DDBJ databases">
        <title>Sequencing of skin fungus with MAO and IRED activity.</title>
        <authorList>
            <person name="Marsaioli A.J."/>
            <person name="Bonatto J.M.C."/>
            <person name="Reis Junior O."/>
        </authorList>
    </citation>
    <scope>NUCLEOTIDE SEQUENCE</scope>
    <source>
        <strain evidence="5">30M1</strain>
    </source>
</reference>
<dbReference type="GO" id="GO:0097176">
    <property type="term" value="P:epoxide metabolic process"/>
    <property type="evidence" value="ECO:0007669"/>
    <property type="project" value="TreeGrafter"/>
</dbReference>
<proteinExistence type="inferred from homology"/>
<dbReference type="OrthoDB" id="7130006at2759"/>
<feature type="active site" description="Nucleophile" evidence="3">
    <location>
        <position position="200"/>
    </location>
</feature>
<keyword evidence="2" id="KW-0378">Hydrolase</keyword>
<sequence length="398" mass="45123">MTSSQMFGTVPAGAVSKPTPFELNINEQKLQDFETLLRLSPIANVTYENSRKDGEFGVAHEWMTETKSYWEQVFDWRKEEYRINSLPNFKTQIKDDDGTSFDIHFAALFSSKPDAIPLLFLHGWPGSFLEFVPLLELLQKKYTPEDLPYHIVVPSLPGFALSSRPPTNKDWTTHDIGRTMNKLMVSLGFGKSGYLVQGGDIGALVARVIAAKYDECKGMHLNFMLNHGIQDKASDDDKITEQEKDGLKIMDKFFTKGRAYAHEHGTKPATIGFVMASSPVAQLAWIGEKFLAWSDPRTAPSINTILADITLYWLTDCFPTSIYTYREEKKLDHVSKPSGYSYFPHELCPIPQAWAAKTCDLVFFRSHDKGGHFAALERPETLWEDVEEYVKVAWKQAS</sequence>
<dbReference type="PRINTS" id="PR00412">
    <property type="entry name" value="EPOXHYDRLASE"/>
</dbReference>
<feature type="domain" description="Epoxide hydrolase N-terminal" evidence="4">
    <location>
        <begin position="19"/>
        <end position="131"/>
    </location>
</feature>
<dbReference type="Gene3D" id="3.40.50.1820">
    <property type="entry name" value="alpha/beta hydrolase"/>
    <property type="match status" value="1"/>
</dbReference>
<dbReference type="InterPro" id="IPR000639">
    <property type="entry name" value="Epox_hydrolase-like"/>
</dbReference>
<dbReference type="InterPro" id="IPR029058">
    <property type="entry name" value="AB_hydrolase_fold"/>
</dbReference>
<comment type="similarity">
    <text evidence="1">Belongs to the peptidase S33 family.</text>
</comment>
<dbReference type="SUPFAM" id="SSF53474">
    <property type="entry name" value="alpha/beta-Hydrolases"/>
    <property type="match status" value="1"/>
</dbReference>
<feature type="active site" description="Proton acceptor" evidence="3">
    <location>
        <position position="372"/>
    </location>
</feature>
<name>A0A9P4T8F7_CURKU</name>
<keyword evidence="6" id="KW-1185">Reference proteome</keyword>
<gene>
    <name evidence="5" type="ORF">E8E13_003355</name>
</gene>
<evidence type="ECO:0000313" key="5">
    <source>
        <dbReference type="EMBL" id="KAF2997874.1"/>
    </source>
</evidence>
<dbReference type="InterPro" id="IPR010497">
    <property type="entry name" value="Epoxide_hydro_N"/>
</dbReference>
<dbReference type="Pfam" id="PF06441">
    <property type="entry name" value="EHN"/>
    <property type="match status" value="1"/>
</dbReference>
<dbReference type="PIRSF" id="PIRSF001112">
    <property type="entry name" value="Epoxide_hydrolase"/>
    <property type="match status" value="1"/>
</dbReference>
<dbReference type="Proteomes" id="UP000801428">
    <property type="component" value="Unassembled WGS sequence"/>
</dbReference>
<dbReference type="AlphaFoldDB" id="A0A9P4T8F7"/>
<feature type="active site" description="Proton donor" evidence="3">
    <location>
        <position position="325"/>
    </location>
</feature>
<evidence type="ECO:0000256" key="3">
    <source>
        <dbReference type="PIRSR" id="PIRSR001112-1"/>
    </source>
</evidence>
<protein>
    <recommendedName>
        <fullName evidence="4">Epoxide hydrolase N-terminal domain-containing protein</fullName>
    </recommendedName>
</protein>
<dbReference type="PANTHER" id="PTHR21661">
    <property type="entry name" value="EPOXIDE HYDROLASE 1-RELATED"/>
    <property type="match status" value="1"/>
</dbReference>
<dbReference type="PANTHER" id="PTHR21661:SF39">
    <property type="entry name" value="HYDROLASE, PUTATIVE (AFU_ORTHOLOGUE AFUA_3G08960)-RELATED"/>
    <property type="match status" value="1"/>
</dbReference>
<dbReference type="EMBL" id="SWKU01000021">
    <property type="protein sequence ID" value="KAF2997874.1"/>
    <property type="molecule type" value="Genomic_DNA"/>
</dbReference>
<dbReference type="InterPro" id="IPR016292">
    <property type="entry name" value="Epoxide_hydrolase"/>
</dbReference>
<comment type="caution">
    <text evidence="5">The sequence shown here is derived from an EMBL/GenBank/DDBJ whole genome shotgun (WGS) entry which is preliminary data.</text>
</comment>